<dbReference type="Proteomes" id="UP000011529">
    <property type="component" value="Unassembled WGS sequence"/>
</dbReference>
<protein>
    <submittedName>
        <fullName evidence="1">Serine/threonine-protein kinase</fullName>
    </submittedName>
</protein>
<gene>
    <name evidence="1" type="ORF">RE6C_00871</name>
</gene>
<dbReference type="EMBL" id="ANMO01000045">
    <property type="protein sequence ID" value="EMB18435.1"/>
    <property type="molecule type" value="Genomic_DNA"/>
</dbReference>
<keyword evidence="1" id="KW-0418">Kinase</keyword>
<feature type="non-terminal residue" evidence="1">
    <location>
        <position position="55"/>
    </location>
</feature>
<keyword evidence="1" id="KW-0808">Transferase</keyword>
<organism evidence="1 2">
    <name type="scientific">Rhodopirellula europaea 6C</name>
    <dbReference type="NCBI Taxonomy" id="1263867"/>
    <lineage>
        <taxon>Bacteria</taxon>
        <taxon>Pseudomonadati</taxon>
        <taxon>Planctomycetota</taxon>
        <taxon>Planctomycetia</taxon>
        <taxon>Pirellulales</taxon>
        <taxon>Pirellulaceae</taxon>
        <taxon>Rhodopirellula</taxon>
    </lineage>
</organism>
<dbReference type="AlphaFoldDB" id="M2AMT6"/>
<reference evidence="1" key="1">
    <citation type="submission" date="2012-11" db="EMBL/GenBank/DDBJ databases">
        <title>Permanent draft genomes of Rhodopirellula europaea strain SH398 and 6C.</title>
        <authorList>
            <person name="Richter M."/>
            <person name="Richter-Heitmann T."/>
            <person name="Frank C."/>
            <person name="Harder J."/>
            <person name="Glockner F.O."/>
        </authorList>
    </citation>
    <scope>NUCLEOTIDE SEQUENCE</scope>
    <source>
        <strain evidence="1">6C</strain>
    </source>
</reference>
<reference evidence="1" key="2">
    <citation type="journal article" date="2013" name="Mar. Genomics">
        <title>Expression of sulfatases in Rhodopirellula baltica and the diversity of sulfatases in the genus Rhodopirellula.</title>
        <authorList>
            <person name="Wegner C.E."/>
            <person name="Richter-Heitmann T."/>
            <person name="Klindworth A."/>
            <person name="Klockow C."/>
            <person name="Richter M."/>
            <person name="Achstetter T."/>
            <person name="Glockner F.O."/>
            <person name="Harder J."/>
        </authorList>
    </citation>
    <scope>NUCLEOTIDE SEQUENCE [LARGE SCALE GENOMIC DNA]</scope>
    <source>
        <strain evidence="1">6C</strain>
    </source>
</reference>
<name>M2AMT6_9BACT</name>
<keyword evidence="2" id="KW-1185">Reference proteome</keyword>
<sequence length="55" mass="5577">MPPSDVLMSSLIETIEVDAALANRLAEMPADSQTLTLSLDAIASGGSAAGVLQHP</sequence>
<proteinExistence type="predicted"/>
<dbReference type="GO" id="GO:0016301">
    <property type="term" value="F:kinase activity"/>
    <property type="evidence" value="ECO:0007669"/>
    <property type="project" value="UniProtKB-KW"/>
</dbReference>
<evidence type="ECO:0000313" key="1">
    <source>
        <dbReference type="EMBL" id="EMB18435.1"/>
    </source>
</evidence>
<evidence type="ECO:0000313" key="2">
    <source>
        <dbReference type="Proteomes" id="UP000011529"/>
    </source>
</evidence>
<comment type="caution">
    <text evidence="1">The sequence shown here is derived from an EMBL/GenBank/DDBJ whole genome shotgun (WGS) entry which is preliminary data.</text>
</comment>
<accession>M2AMT6</accession>